<evidence type="ECO:0000313" key="2">
    <source>
        <dbReference type="Proteomes" id="UP000289323"/>
    </source>
</evidence>
<dbReference type="AlphaFoldDB" id="A0A3S4B5B7"/>
<protein>
    <submittedName>
        <fullName evidence="1">728f02e6-1d5c-4514-8007-df4e4b0ad5d7</fullName>
    </submittedName>
</protein>
<evidence type="ECO:0000313" key="1">
    <source>
        <dbReference type="EMBL" id="SPQ22162.1"/>
    </source>
</evidence>
<proteinExistence type="predicted"/>
<dbReference type="EMBL" id="OUUZ01000008">
    <property type="protein sequence ID" value="SPQ22162.1"/>
    <property type="molecule type" value="Genomic_DNA"/>
</dbReference>
<accession>A0A3S4B5B7</accession>
<reference evidence="1 2" key="1">
    <citation type="submission" date="2018-04" db="EMBL/GenBank/DDBJ databases">
        <authorList>
            <person name="Huttner S."/>
            <person name="Dainat J."/>
        </authorList>
    </citation>
    <scope>NUCLEOTIDE SEQUENCE [LARGE SCALE GENOMIC DNA]</scope>
</reference>
<name>A0A3S4B5B7_9PEZI</name>
<dbReference type="Proteomes" id="UP000289323">
    <property type="component" value="Unassembled WGS sequence"/>
</dbReference>
<gene>
    <name evidence="1" type="ORF">TT172_LOCUS4581</name>
</gene>
<sequence length="68" mass="7635">MTVGNDFRISLPNVASSQANYALGLADEGLGSHPRMFKKHKVLPRPRKDDPKWLAQARYSLGTGEPRW</sequence>
<organism evidence="1 2">
    <name type="scientific">Thermothielavioides terrestris</name>
    <dbReference type="NCBI Taxonomy" id="2587410"/>
    <lineage>
        <taxon>Eukaryota</taxon>
        <taxon>Fungi</taxon>
        <taxon>Dikarya</taxon>
        <taxon>Ascomycota</taxon>
        <taxon>Pezizomycotina</taxon>
        <taxon>Sordariomycetes</taxon>
        <taxon>Sordariomycetidae</taxon>
        <taxon>Sordariales</taxon>
        <taxon>Chaetomiaceae</taxon>
        <taxon>Thermothielavioides</taxon>
    </lineage>
</organism>